<dbReference type="SUPFAM" id="SSF53187">
    <property type="entry name" value="Zn-dependent exopeptidases"/>
    <property type="match status" value="1"/>
</dbReference>
<evidence type="ECO:0000313" key="4">
    <source>
        <dbReference type="EMBL" id="EMI17458.1"/>
    </source>
</evidence>
<evidence type="ECO:0000313" key="5">
    <source>
        <dbReference type="Proteomes" id="UP000011991"/>
    </source>
</evidence>
<evidence type="ECO:0000256" key="2">
    <source>
        <dbReference type="PROSITE-ProRule" id="PRU01379"/>
    </source>
</evidence>
<evidence type="ECO:0000259" key="3">
    <source>
        <dbReference type="PROSITE" id="PS52035"/>
    </source>
</evidence>
<evidence type="ECO:0000256" key="1">
    <source>
        <dbReference type="ARBA" id="ARBA00001947"/>
    </source>
</evidence>
<keyword evidence="4" id="KW-0378">Hydrolase</keyword>
<dbReference type="Proteomes" id="UP000011991">
    <property type="component" value="Unassembled WGS sequence"/>
</dbReference>
<dbReference type="EMBL" id="ANOG01000798">
    <property type="protein sequence ID" value="EMI17458.1"/>
    <property type="molecule type" value="Genomic_DNA"/>
</dbReference>
<dbReference type="GO" id="GO:0004181">
    <property type="term" value="F:metallocarboxypeptidase activity"/>
    <property type="evidence" value="ECO:0007669"/>
    <property type="project" value="InterPro"/>
</dbReference>
<feature type="domain" description="Peptidase M14" evidence="3">
    <location>
        <begin position="197"/>
        <end position="469"/>
    </location>
</feature>
<dbReference type="PANTHER" id="PTHR12756">
    <property type="entry name" value="CYTOSOLIC CARBOXYPEPTIDASE"/>
    <property type="match status" value="1"/>
</dbReference>
<accession>M5RD95</accession>
<comment type="similarity">
    <text evidence="2">Belongs to the peptidase M14 family.</text>
</comment>
<keyword evidence="4" id="KW-0645">Protease</keyword>
<dbReference type="AlphaFoldDB" id="M5RD95"/>
<dbReference type="GO" id="GO:0008270">
    <property type="term" value="F:zinc ion binding"/>
    <property type="evidence" value="ECO:0007669"/>
    <property type="project" value="InterPro"/>
</dbReference>
<dbReference type="PANTHER" id="PTHR12756:SF11">
    <property type="entry name" value="CYTOSOLIC CARBOXYPEPTIDASE 1"/>
    <property type="match status" value="1"/>
</dbReference>
<proteinExistence type="inferred from homology"/>
<protein>
    <submittedName>
        <fullName evidence="4">Zinc carboxypeptidase domain protein</fullName>
    </submittedName>
</protein>
<comment type="caution">
    <text evidence="2">Lacks conserved residue(s) required for the propagation of feature annotation.</text>
</comment>
<keyword evidence="4" id="KW-0121">Carboxypeptidase</keyword>
<gene>
    <name evidence="4" type="ORF">RMSM_05629</name>
</gene>
<comment type="caution">
    <text evidence="4">The sequence shown here is derived from an EMBL/GenBank/DDBJ whole genome shotgun (WGS) entry which is preliminary data.</text>
</comment>
<comment type="cofactor">
    <cofactor evidence="1">
        <name>Zn(2+)</name>
        <dbReference type="ChEBI" id="CHEBI:29105"/>
    </cofactor>
</comment>
<dbReference type="InterPro" id="IPR000834">
    <property type="entry name" value="Peptidase_M14"/>
</dbReference>
<dbReference type="GO" id="GO:0006508">
    <property type="term" value="P:proteolysis"/>
    <property type="evidence" value="ECO:0007669"/>
    <property type="project" value="InterPro"/>
</dbReference>
<keyword evidence="5" id="KW-1185">Reference proteome</keyword>
<dbReference type="RefSeq" id="WP_008703725.1">
    <property type="nucleotide sequence ID" value="NZ_ANOG01000798.1"/>
</dbReference>
<dbReference type="PATRIC" id="fig|1265738.3.peg.5629"/>
<dbReference type="Gene3D" id="3.40.630.10">
    <property type="entry name" value="Zn peptidases"/>
    <property type="match status" value="1"/>
</dbReference>
<dbReference type="Gene3D" id="2.60.40.3120">
    <property type="match status" value="1"/>
</dbReference>
<organism evidence="4 5">
    <name type="scientific">Rhodopirellula maiorica SM1</name>
    <dbReference type="NCBI Taxonomy" id="1265738"/>
    <lineage>
        <taxon>Bacteria</taxon>
        <taxon>Pseudomonadati</taxon>
        <taxon>Planctomycetota</taxon>
        <taxon>Planctomycetia</taxon>
        <taxon>Pirellulales</taxon>
        <taxon>Pirellulaceae</taxon>
        <taxon>Novipirellula</taxon>
    </lineage>
</organism>
<dbReference type="InterPro" id="IPR050821">
    <property type="entry name" value="Cytosolic_carboxypeptidase"/>
</dbReference>
<dbReference type="Pfam" id="PF00246">
    <property type="entry name" value="Peptidase_M14"/>
    <property type="match status" value="1"/>
</dbReference>
<reference evidence="4 5" key="1">
    <citation type="journal article" date="2013" name="Mar. Genomics">
        <title>Expression of sulfatases in Rhodopirellula baltica and the diversity of sulfatases in the genus Rhodopirellula.</title>
        <authorList>
            <person name="Wegner C.E."/>
            <person name="Richter-Heitmann T."/>
            <person name="Klindworth A."/>
            <person name="Klockow C."/>
            <person name="Richter M."/>
            <person name="Achstetter T."/>
            <person name="Glockner F.O."/>
            <person name="Harder J."/>
        </authorList>
    </citation>
    <scope>NUCLEOTIDE SEQUENCE [LARGE SCALE GENOMIC DNA]</scope>
    <source>
        <strain evidence="4 5">SM1</strain>
    </source>
</reference>
<dbReference type="OrthoDB" id="237859at2"/>
<sequence length="469" mass="52086">MKTENLFAQKNVGVICVVDHASIHRSDRRAIRSYPSVIVPALHKTTLANGSLLGRSIIVVLAMLGGILQANHCTAEDPLTVVADFEGASVGDILVDDVARCVSFMPGGDPQRGWPCWWYFRVDGIKPNEAIALRLRGSTATVEKKKPLAASWAMPKRATYSIDGVTWLHTDEGKRDGQWMIYTLTPNAASVYVAWGPPYTPQTAEVFVDAMAAKSPHAEATELCRSREGRAVPMLYVREGELETEKRFGVWVQARQHAWESGSSWVAQGFGEWLVSDDANAAWLRQHAEVFLIPIMDVDNTATGNGGKNAVPHDHNRDWSPQPHWNEIMAAQRRIGDLVGDGRMDVFLDLHNPGPGDTSFFYVLPRDMLSEPMLSLRDRFIDLAYTRISKMKPLIPMSNKPRVTGSNYHPLWRQISSNWVSMNGNPHTVSLCLETVWNSENSTTAGYRAVGANLAAAVQEYLAERPEKP</sequence>
<dbReference type="PROSITE" id="PS52035">
    <property type="entry name" value="PEPTIDASE_M14"/>
    <property type="match status" value="1"/>
</dbReference>
<name>M5RD95_9BACT</name>